<dbReference type="InterPro" id="IPR000322">
    <property type="entry name" value="Glyco_hydro_31_TIM"/>
</dbReference>
<feature type="domain" description="Glycoside hydrolase family 31 TIM barrel" evidence="3">
    <location>
        <begin position="46"/>
        <end position="118"/>
    </location>
</feature>
<evidence type="ECO:0000313" key="5">
    <source>
        <dbReference type="Proteomes" id="UP000271889"/>
    </source>
</evidence>
<feature type="non-terminal residue" evidence="4">
    <location>
        <position position="285"/>
    </location>
</feature>
<evidence type="ECO:0000256" key="2">
    <source>
        <dbReference type="RuleBase" id="RU361185"/>
    </source>
</evidence>
<keyword evidence="2" id="KW-0378">Hydrolase</keyword>
<evidence type="ECO:0000259" key="3">
    <source>
        <dbReference type="Pfam" id="PF01055"/>
    </source>
</evidence>
<comment type="similarity">
    <text evidence="1 2">Belongs to the glycosyl hydrolase 31 family.</text>
</comment>
<dbReference type="PANTHER" id="PTHR22762:SF133">
    <property type="entry name" value="P-TYPE DOMAIN-CONTAINING PROTEIN"/>
    <property type="match status" value="1"/>
</dbReference>
<evidence type="ECO:0000256" key="1">
    <source>
        <dbReference type="ARBA" id="ARBA00007806"/>
    </source>
</evidence>
<dbReference type="GO" id="GO:0005975">
    <property type="term" value="P:carbohydrate metabolic process"/>
    <property type="evidence" value="ECO:0007669"/>
    <property type="project" value="InterPro"/>
</dbReference>
<reference evidence="4 5" key="1">
    <citation type="submission" date="2018-11" db="EMBL/GenBank/DDBJ databases">
        <authorList>
            <consortium name="Pathogen Informatics"/>
        </authorList>
    </citation>
    <scope>NUCLEOTIDE SEQUENCE [LARGE SCALE GENOMIC DNA]</scope>
</reference>
<keyword evidence="2" id="KW-0326">Glycosidase</keyword>
<gene>
    <name evidence="4" type="ORF">CGOC_LOCUS11110</name>
</gene>
<accession>A0A3P7QAR9</accession>
<proteinExistence type="inferred from homology"/>
<dbReference type="PANTHER" id="PTHR22762">
    <property type="entry name" value="ALPHA-GLUCOSIDASE"/>
    <property type="match status" value="1"/>
</dbReference>
<dbReference type="Gene3D" id="2.60.40.1180">
    <property type="entry name" value="Golgi alpha-mannosidase II"/>
    <property type="match status" value="1"/>
</dbReference>
<protein>
    <recommendedName>
        <fullName evidence="3">Glycoside hydrolase family 31 TIM barrel domain-containing protein</fullName>
    </recommendedName>
</protein>
<dbReference type="SUPFAM" id="SSF51445">
    <property type="entry name" value="(Trans)glycosidases"/>
    <property type="match status" value="1"/>
</dbReference>
<name>A0A3P7QAR9_CYLGO</name>
<dbReference type="InterPro" id="IPR017853">
    <property type="entry name" value="GH"/>
</dbReference>
<sequence>MCMSAVQANGTLRHYDVKNLYGWSESKITQLGQYKAKIVGLGKDLFRYIGSDICGFNRESEEELCLRWHQMGAFHTFMRNHNSHYLPPQDPAQWPSVAKATRKATLFRYSYLPYLFSLYFEYGQLLESGDHTFPAPWESLIPVFVRGGSILPRQQPNITTDYTRKNAFELLVAPSSKDGHASGFLYWDDGESIVESFKTHPYYQWSFTYSSSEKSGSLTVTKKRDASSLKIPTLDTIEVLGCRGHPDFNSFELNGRKIQFTTRGVPAPKNVVKFRKIGKGKKKGR</sequence>
<dbReference type="Proteomes" id="UP000271889">
    <property type="component" value="Unassembled WGS sequence"/>
</dbReference>
<keyword evidence="5" id="KW-1185">Reference proteome</keyword>
<evidence type="ECO:0000313" key="4">
    <source>
        <dbReference type="EMBL" id="VDN28942.1"/>
    </source>
</evidence>
<dbReference type="EMBL" id="UYRV01114529">
    <property type="protein sequence ID" value="VDN28942.1"/>
    <property type="molecule type" value="Genomic_DNA"/>
</dbReference>
<dbReference type="InterPro" id="IPR013780">
    <property type="entry name" value="Glyco_hydro_b"/>
</dbReference>
<dbReference type="GO" id="GO:0004558">
    <property type="term" value="F:alpha-1,4-glucosidase activity"/>
    <property type="evidence" value="ECO:0007669"/>
    <property type="project" value="TreeGrafter"/>
</dbReference>
<dbReference type="OrthoDB" id="1334205at2759"/>
<dbReference type="Gene3D" id="3.20.20.80">
    <property type="entry name" value="Glycosidases"/>
    <property type="match status" value="1"/>
</dbReference>
<dbReference type="AlphaFoldDB" id="A0A3P7QAR9"/>
<dbReference type="Pfam" id="PF01055">
    <property type="entry name" value="Glyco_hydro_31_2nd"/>
    <property type="match status" value="1"/>
</dbReference>
<organism evidence="4 5">
    <name type="scientific">Cylicostephanus goldi</name>
    <name type="common">Nematode worm</name>
    <dbReference type="NCBI Taxonomy" id="71465"/>
    <lineage>
        <taxon>Eukaryota</taxon>
        <taxon>Metazoa</taxon>
        <taxon>Ecdysozoa</taxon>
        <taxon>Nematoda</taxon>
        <taxon>Chromadorea</taxon>
        <taxon>Rhabditida</taxon>
        <taxon>Rhabditina</taxon>
        <taxon>Rhabditomorpha</taxon>
        <taxon>Strongyloidea</taxon>
        <taxon>Strongylidae</taxon>
        <taxon>Cylicostephanus</taxon>
    </lineage>
</organism>